<dbReference type="InterPro" id="IPR020843">
    <property type="entry name" value="ER"/>
</dbReference>
<dbReference type="Gene3D" id="3.40.50.720">
    <property type="entry name" value="NAD(P)-binding Rossmann-like Domain"/>
    <property type="match status" value="1"/>
</dbReference>
<organism evidence="3 4">
    <name type="scientific">Rhodotorula taiwanensis</name>
    <dbReference type="NCBI Taxonomy" id="741276"/>
    <lineage>
        <taxon>Eukaryota</taxon>
        <taxon>Fungi</taxon>
        <taxon>Dikarya</taxon>
        <taxon>Basidiomycota</taxon>
        <taxon>Pucciniomycotina</taxon>
        <taxon>Microbotryomycetes</taxon>
        <taxon>Sporidiobolales</taxon>
        <taxon>Sporidiobolaceae</taxon>
        <taxon>Rhodotorula</taxon>
    </lineage>
</organism>
<sequence>MTSPERAPSFRAWSHAKPPFPDTLSLLQQSPPRPADLKPHEILVQVVTAALNPVDVQLKNLPIFRLPALAYPKGLGCDFAGRVLGRGTAVKDLPIGAEVMGVTLSPLAGPNGGTLSEIAVIDTTRSTVIQKPPQLSWTQAAALPLVFLTAKTCLSPPYLLLPPSTEQRLAPGTPPTIVVLGGSSAVGQYVVQLAKKDLGANVIATCSGRNAEFVKELGADTVIDYTSEDVAARLRALRPKEGYLSVVDCVGGTDIVNLAPEILTPRTQAFPAGGSLTTIVGDKTSRTSMGGSILYLTTPSMLFRMFKGWAGYGFRYSCIMMGNHKEWLAAVGHLVGDGGLRVEIDSEYDFQDVERAYERLNTGRARGKIVVHVKKE</sequence>
<dbReference type="CDD" id="cd08267">
    <property type="entry name" value="MDR1"/>
    <property type="match status" value="1"/>
</dbReference>
<comment type="caution">
    <text evidence="3">The sequence shown here is derived from an EMBL/GenBank/DDBJ whole genome shotgun (WGS) entry which is preliminary data.</text>
</comment>
<dbReference type="InterPro" id="IPR011032">
    <property type="entry name" value="GroES-like_sf"/>
</dbReference>
<evidence type="ECO:0000313" key="4">
    <source>
        <dbReference type="Proteomes" id="UP000237144"/>
    </source>
</evidence>
<dbReference type="Proteomes" id="UP000237144">
    <property type="component" value="Unassembled WGS sequence"/>
</dbReference>
<keyword evidence="4" id="KW-1185">Reference proteome</keyword>
<dbReference type="AlphaFoldDB" id="A0A2S5B0M0"/>
<feature type="domain" description="Enoyl reductase (ER)" evidence="2">
    <location>
        <begin position="22"/>
        <end position="371"/>
    </location>
</feature>
<dbReference type="SMART" id="SM00829">
    <property type="entry name" value="PKS_ER"/>
    <property type="match status" value="1"/>
</dbReference>
<evidence type="ECO:0000256" key="1">
    <source>
        <dbReference type="SAM" id="MobiDB-lite"/>
    </source>
</evidence>
<protein>
    <recommendedName>
        <fullName evidence="2">Enoyl reductase (ER) domain-containing protein</fullName>
    </recommendedName>
</protein>
<reference evidence="3 4" key="1">
    <citation type="journal article" date="2018" name="Front. Microbiol.">
        <title>Prospects for Fungal Bioremediation of Acidic Radioactive Waste Sites: Characterization and Genome Sequence of Rhodotorula taiwanensis MD1149.</title>
        <authorList>
            <person name="Tkavc R."/>
            <person name="Matrosova V.Y."/>
            <person name="Grichenko O.E."/>
            <person name="Gostincar C."/>
            <person name="Volpe R.P."/>
            <person name="Klimenkova P."/>
            <person name="Gaidamakova E.K."/>
            <person name="Zhou C.E."/>
            <person name="Stewart B.J."/>
            <person name="Lyman M.G."/>
            <person name="Malfatti S.A."/>
            <person name="Rubinfeld B."/>
            <person name="Courtot M."/>
            <person name="Singh J."/>
            <person name="Dalgard C.L."/>
            <person name="Hamilton T."/>
            <person name="Frey K.G."/>
            <person name="Gunde-Cimerman N."/>
            <person name="Dugan L."/>
            <person name="Daly M.J."/>
        </authorList>
    </citation>
    <scope>NUCLEOTIDE SEQUENCE [LARGE SCALE GENOMIC DNA]</scope>
    <source>
        <strain evidence="3 4">MD1149</strain>
    </source>
</reference>
<dbReference type="SUPFAM" id="SSF51735">
    <property type="entry name" value="NAD(P)-binding Rossmann-fold domains"/>
    <property type="match status" value="1"/>
</dbReference>
<dbReference type="OrthoDB" id="9930022at2759"/>
<evidence type="ECO:0000259" key="2">
    <source>
        <dbReference type="SMART" id="SM00829"/>
    </source>
</evidence>
<feature type="region of interest" description="Disordered" evidence="1">
    <location>
        <begin position="1"/>
        <end position="32"/>
    </location>
</feature>
<dbReference type="InterPro" id="IPR013154">
    <property type="entry name" value="ADH-like_N"/>
</dbReference>
<dbReference type="GO" id="GO:0005739">
    <property type="term" value="C:mitochondrion"/>
    <property type="evidence" value="ECO:0007669"/>
    <property type="project" value="TreeGrafter"/>
</dbReference>
<dbReference type="SUPFAM" id="SSF50129">
    <property type="entry name" value="GroES-like"/>
    <property type="match status" value="1"/>
</dbReference>
<dbReference type="EMBL" id="PJQD01000122">
    <property type="protein sequence ID" value="POY70334.1"/>
    <property type="molecule type" value="Genomic_DNA"/>
</dbReference>
<dbReference type="InterPro" id="IPR036291">
    <property type="entry name" value="NAD(P)-bd_dom_sf"/>
</dbReference>
<name>A0A2S5B0M0_9BASI</name>
<proteinExistence type="predicted"/>
<dbReference type="STRING" id="741276.A0A2S5B0M0"/>
<dbReference type="GO" id="GO:0016491">
    <property type="term" value="F:oxidoreductase activity"/>
    <property type="evidence" value="ECO:0007669"/>
    <property type="project" value="InterPro"/>
</dbReference>
<dbReference type="Pfam" id="PF08240">
    <property type="entry name" value="ADH_N"/>
    <property type="match status" value="1"/>
</dbReference>
<dbReference type="InterPro" id="IPR050700">
    <property type="entry name" value="YIM1/Zinc_Alcohol_DH_Fams"/>
</dbReference>
<dbReference type="PANTHER" id="PTHR11695:SF294">
    <property type="entry name" value="RETICULON-4-INTERACTING PROTEIN 1, MITOCHONDRIAL"/>
    <property type="match status" value="1"/>
</dbReference>
<dbReference type="PANTHER" id="PTHR11695">
    <property type="entry name" value="ALCOHOL DEHYDROGENASE RELATED"/>
    <property type="match status" value="1"/>
</dbReference>
<dbReference type="Pfam" id="PF13602">
    <property type="entry name" value="ADH_zinc_N_2"/>
    <property type="match status" value="1"/>
</dbReference>
<accession>A0A2S5B0M0</accession>
<evidence type="ECO:0000313" key="3">
    <source>
        <dbReference type="EMBL" id="POY70334.1"/>
    </source>
</evidence>
<dbReference type="Gene3D" id="3.90.180.10">
    <property type="entry name" value="Medium-chain alcohol dehydrogenases, catalytic domain"/>
    <property type="match status" value="1"/>
</dbReference>
<gene>
    <name evidence="3" type="ORF">BMF94_6614</name>
</gene>